<name>A0A1H2FWW9_9GAMM</name>
<keyword evidence="1" id="KW-1133">Transmembrane helix</keyword>
<feature type="transmembrane region" description="Helical" evidence="1">
    <location>
        <begin position="53"/>
        <end position="76"/>
    </location>
</feature>
<keyword evidence="3" id="KW-1185">Reference proteome</keyword>
<evidence type="ECO:0008006" key="4">
    <source>
        <dbReference type="Google" id="ProtNLM"/>
    </source>
</evidence>
<evidence type="ECO:0000313" key="2">
    <source>
        <dbReference type="EMBL" id="SDU11832.1"/>
    </source>
</evidence>
<feature type="transmembrane region" description="Helical" evidence="1">
    <location>
        <begin position="97"/>
        <end position="115"/>
    </location>
</feature>
<dbReference type="EMBL" id="LT629780">
    <property type="protein sequence ID" value="SDU11832.1"/>
    <property type="molecule type" value="Genomic_DNA"/>
</dbReference>
<proteinExistence type="predicted"/>
<evidence type="ECO:0000256" key="1">
    <source>
        <dbReference type="SAM" id="Phobius"/>
    </source>
</evidence>
<protein>
    <recommendedName>
        <fullName evidence="4">DUF4149 domain-containing protein</fullName>
    </recommendedName>
</protein>
<dbReference type="RefSeq" id="WP_090213234.1">
    <property type="nucleotide sequence ID" value="NZ_LT629780.1"/>
</dbReference>
<feature type="transmembrane region" description="Helical" evidence="1">
    <location>
        <begin position="121"/>
        <end position="139"/>
    </location>
</feature>
<reference evidence="3" key="1">
    <citation type="submission" date="2016-10" db="EMBL/GenBank/DDBJ databases">
        <authorList>
            <person name="Varghese N."/>
            <person name="Submissions S."/>
        </authorList>
    </citation>
    <scope>NUCLEOTIDE SEQUENCE [LARGE SCALE GENOMIC DNA]</scope>
    <source>
        <strain evidence="3">CCTCC 2012022</strain>
    </source>
</reference>
<accession>A0A1H2FWW9</accession>
<organism evidence="2 3">
    <name type="scientific">Geopseudomonas guangdongensis</name>
    <dbReference type="NCBI Taxonomy" id="1245526"/>
    <lineage>
        <taxon>Bacteria</taxon>
        <taxon>Pseudomonadati</taxon>
        <taxon>Pseudomonadota</taxon>
        <taxon>Gammaproteobacteria</taxon>
        <taxon>Pseudomonadales</taxon>
        <taxon>Pseudomonadaceae</taxon>
        <taxon>Geopseudomonas</taxon>
    </lineage>
</organism>
<dbReference type="STRING" id="1245526.SAMN05216580_1448"/>
<dbReference type="OrthoDB" id="6894044at2"/>
<keyword evidence="1" id="KW-0472">Membrane</keyword>
<sequence>MSKFVTSEPAGSRGTPRAGAITWRLAQTFWVGGLWLLYFVLLPALEHYGLAPLLLADISASLIPLLLAFAGFCVLLQKLVLAQARGLRSVWADLRGQLLLAVLLLVAGYFVGPGLGLEDGAWQLFCYLAVASCGLVLVLQPVPGEAS</sequence>
<gene>
    <name evidence="2" type="ORF">SAMN05216580_1448</name>
</gene>
<evidence type="ECO:0000313" key="3">
    <source>
        <dbReference type="Proteomes" id="UP000243063"/>
    </source>
</evidence>
<dbReference type="Proteomes" id="UP000243063">
    <property type="component" value="Chromosome I"/>
</dbReference>
<keyword evidence="1" id="KW-0812">Transmembrane</keyword>
<feature type="transmembrane region" description="Helical" evidence="1">
    <location>
        <begin position="21"/>
        <end position="41"/>
    </location>
</feature>
<dbReference type="AlphaFoldDB" id="A0A1H2FWW9"/>